<protein>
    <submittedName>
        <fullName evidence="2">Uncharacterized protein</fullName>
    </submittedName>
</protein>
<evidence type="ECO:0000256" key="1">
    <source>
        <dbReference type="SAM" id="MobiDB-lite"/>
    </source>
</evidence>
<feature type="region of interest" description="Disordered" evidence="1">
    <location>
        <begin position="48"/>
        <end position="85"/>
    </location>
</feature>
<dbReference type="AlphaFoldDB" id="A0AAV1SKH0"/>
<comment type="caution">
    <text evidence="2">The sequence shown here is derived from an EMBL/GenBank/DDBJ whole genome shotgun (WGS) entry which is preliminary data.</text>
</comment>
<feature type="compositionally biased region" description="Basic and acidic residues" evidence="1">
    <location>
        <begin position="53"/>
        <end position="65"/>
    </location>
</feature>
<keyword evidence="3" id="KW-1185">Reference proteome</keyword>
<gene>
    <name evidence="2" type="ORF">DCAF_LOCUS24595</name>
</gene>
<sequence length="85" mass="9895">MHGHGRSIHLHKEKDAVDDRHVLLTTEQNTLDKILHDLPMTYINGRLVHNPTRHQDKVKSPKKVENGISRVSTRWEDHDRPFSSS</sequence>
<name>A0AAV1SKH0_9ROSI</name>
<dbReference type="Proteomes" id="UP001314170">
    <property type="component" value="Unassembled WGS sequence"/>
</dbReference>
<evidence type="ECO:0000313" key="2">
    <source>
        <dbReference type="EMBL" id="CAK7353176.1"/>
    </source>
</evidence>
<evidence type="ECO:0000313" key="3">
    <source>
        <dbReference type="Proteomes" id="UP001314170"/>
    </source>
</evidence>
<accession>A0AAV1SKH0</accession>
<dbReference type="EMBL" id="CAWUPB010001194">
    <property type="protein sequence ID" value="CAK7353176.1"/>
    <property type="molecule type" value="Genomic_DNA"/>
</dbReference>
<proteinExistence type="predicted"/>
<feature type="compositionally biased region" description="Basic and acidic residues" evidence="1">
    <location>
        <begin position="73"/>
        <end position="85"/>
    </location>
</feature>
<organism evidence="2 3">
    <name type="scientific">Dovyalis caffra</name>
    <dbReference type="NCBI Taxonomy" id="77055"/>
    <lineage>
        <taxon>Eukaryota</taxon>
        <taxon>Viridiplantae</taxon>
        <taxon>Streptophyta</taxon>
        <taxon>Embryophyta</taxon>
        <taxon>Tracheophyta</taxon>
        <taxon>Spermatophyta</taxon>
        <taxon>Magnoliopsida</taxon>
        <taxon>eudicotyledons</taxon>
        <taxon>Gunneridae</taxon>
        <taxon>Pentapetalae</taxon>
        <taxon>rosids</taxon>
        <taxon>fabids</taxon>
        <taxon>Malpighiales</taxon>
        <taxon>Salicaceae</taxon>
        <taxon>Flacourtieae</taxon>
        <taxon>Dovyalis</taxon>
    </lineage>
</organism>
<reference evidence="2 3" key="1">
    <citation type="submission" date="2024-01" db="EMBL/GenBank/DDBJ databases">
        <authorList>
            <person name="Waweru B."/>
        </authorList>
    </citation>
    <scope>NUCLEOTIDE SEQUENCE [LARGE SCALE GENOMIC DNA]</scope>
</reference>